<geneLocation type="plasmid" evidence="2 3">
    <name>pTT6-1</name>
</geneLocation>
<sequence>MLAFVLIGLAALPLLTADTPPIFDYPSHLARVHILAHLDAVPAFASNFTADSLLLPNVLSDLVLLALAPALGIELAGKVLLGLLLVLTVTGTLALGSAATGRPSVWPLLAAALAWNEVMLWGFLNYMLGVGLLLWGLAAWLYLGRRSRGGQLAAGAAFAVVLLLAHMVAFGLFAVGIAALELGHAWTARPRALRSAARRLAASAAIFVPALALYLAASPANGLPLELRFDFTAWQKLSPFTRLLSTGNTVLDTTTLVAACVAILVLLASRRVTLHRGLAGLAAIYTLLVLTLPYSAMGSYFLDSRIALPAALLLAAALAPARPAPRSAMIFALGLVLAVGARGALMAQDWARQDRGFAAVRQSLEELPAGAILVPAEAAPFELGDWFTTRHVRPAHEHTAAYAALQRNSVVVNIFAREGQNPLIFTPADRALLDLAVNPIARVGTADRLASLVDRVDAVTRRSDATDVYIIVFNRGCAGWPDGLPVHAVACGADHALMRLLPPGERAPGTEELETVRSSS</sequence>
<feature type="transmembrane region" description="Helical" evidence="1">
    <location>
        <begin position="79"/>
        <end position="99"/>
    </location>
</feature>
<evidence type="ECO:0008006" key="4">
    <source>
        <dbReference type="Google" id="ProtNLM"/>
    </source>
</evidence>
<evidence type="ECO:0000256" key="1">
    <source>
        <dbReference type="SAM" id="Phobius"/>
    </source>
</evidence>
<protein>
    <recommendedName>
        <fullName evidence="4">Glycosyltransferase RgtA/B/C/D-like domain-containing protein</fullName>
    </recommendedName>
</protein>
<gene>
    <name evidence="2" type="ORF">IGS68_31550</name>
</gene>
<keyword evidence="3" id="KW-1185">Reference proteome</keyword>
<feature type="transmembrane region" description="Helical" evidence="1">
    <location>
        <begin position="243"/>
        <end position="268"/>
    </location>
</feature>
<feature type="transmembrane region" description="Helical" evidence="1">
    <location>
        <begin position="328"/>
        <end position="345"/>
    </location>
</feature>
<accession>A0ABX7BHA2</accession>
<feature type="transmembrane region" description="Helical" evidence="1">
    <location>
        <begin position="274"/>
        <end position="294"/>
    </location>
</feature>
<dbReference type="RefSeq" id="WP_201082284.1">
    <property type="nucleotide sequence ID" value="NZ_CP067421.1"/>
</dbReference>
<reference evidence="2" key="1">
    <citation type="submission" date="2021-02" db="EMBL/GenBank/DDBJ databases">
        <title>Skermanella TT6 skin isolate.</title>
        <authorList>
            <person name="Lee K."/>
            <person name="Ganzorig M."/>
        </authorList>
    </citation>
    <scope>NUCLEOTIDE SEQUENCE</scope>
    <source>
        <strain evidence="2">TT6</strain>
    </source>
</reference>
<evidence type="ECO:0000313" key="2">
    <source>
        <dbReference type="EMBL" id="QQP92970.1"/>
    </source>
</evidence>
<keyword evidence="1" id="KW-1133">Transmembrane helix</keyword>
<dbReference type="Proteomes" id="UP000595197">
    <property type="component" value="Plasmid pTT6-1"/>
</dbReference>
<keyword evidence="2" id="KW-0614">Plasmid</keyword>
<keyword evidence="1" id="KW-0812">Transmembrane</keyword>
<proteinExistence type="predicted"/>
<organism evidence="2 3">
    <name type="scientific">Skermanella cutis</name>
    <dbReference type="NCBI Taxonomy" id="2775420"/>
    <lineage>
        <taxon>Bacteria</taxon>
        <taxon>Pseudomonadati</taxon>
        <taxon>Pseudomonadota</taxon>
        <taxon>Alphaproteobacteria</taxon>
        <taxon>Rhodospirillales</taxon>
        <taxon>Azospirillaceae</taxon>
        <taxon>Skermanella</taxon>
    </lineage>
</organism>
<dbReference type="EMBL" id="CP067421">
    <property type="protein sequence ID" value="QQP92970.1"/>
    <property type="molecule type" value="Genomic_DNA"/>
</dbReference>
<name>A0ABX7BHA2_9PROT</name>
<feature type="transmembrane region" description="Helical" evidence="1">
    <location>
        <begin position="200"/>
        <end position="223"/>
    </location>
</feature>
<evidence type="ECO:0000313" key="3">
    <source>
        <dbReference type="Proteomes" id="UP000595197"/>
    </source>
</evidence>
<feature type="transmembrane region" description="Helical" evidence="1">
    <location>
        <begin position="119"/>
        <end position="143"/>
    </location>
</feature>
<keyword evidence="1" id="KW-0472">Membrane</keyword>
<feature type="transmembrane region" description="Helical" evidence="1">
    <location>
        <begin position="155"/>
        <end position="180"/>
    </location>
</feature>